<dbReference type="EMBL" id="WGGD01000005">
    <property type="protein sequence ID" value="MUN28441.1"/>
    <property type="molecule type" value="Genomic_DNA"/>
</dbReference>
<sequence length="186" mass="20960">MISGALFRLISSFSYFIVAVSPLPWWYTSIGGAINVYDSPFFVNVYYMEQNLSCTLVYPINLLLISLRLAEVFTSVVYLFSSVEGIVKGKISDTPLFTFYVSLFYLLDLILFSVIDYFMIGKLIAPVGAFKENVSLSRIPFLNLNGDISAEITNYPLPMFYVTLASGLFSLVTAIISNDERKITRR</sequence>
<feature type="transmembrane region" description="Helical" evidence="1">
    <location>
        <begin position="100"/>
        <end position="120"/>
    </location>
</feature>
<dbReference type="Proteomes" id="UP000470772">
    <property type="component" value="Unassembled WGS sequence"/>
</dbReference>
<gene>
    <name evidence="2" type="ORF">GC250_02920</name>
</gene>
<keyword evidence="1" id="KW-0812">Transmembrane</keyword>
<proteinExistence type="predicted"/>
<dbReference type="RefSeq" id="WP_156016249.1">
    <property type="nucleotide sequence ID" value="NZ_WGGD01000005.1"/>
</dbReference>
<keyword evidence="1" id="KW-1133">Transmembrane helix</keyword>
<comment type="caution">
    <text evidence="2">The sequence shown here is derived from an EMBL/GenBank/DDBJ whole genome shotgun (WGS) entry which is preliminary data.</text>
</comment>
<name>A0A6A9QMM3_SULME</name>
<keyword evidence="1" id="KW-0472">Membrane</keyword>
<feature type="transmembrane region" description="Helical" evidence="1">
    <location>
        <begin position="56"/>
        <end position="80"/>
    </location>
</feature>
<evidence type="ECO:0000313" key="3">
    <source>
        <dbReference type="Proteomes" id="UP000470772"/>
    </source>
</evidence>
<feature type="transmembrane region" description="Helical" evidence="1">
    <location>
        <begin position="159"/>
        <end position="177"/>
    </location>
</feature>
<accession>A0A6A9QMM3</accession>
<reference evidence="2 3" key="1">
    <citation type="submission" date="2019-10" db="EMBL/GenBank/DDBJ databases">
        <title>Sequencing and Assembly of Multiple Reported Metal-Biooxidizing Members of the Extremely Thermoacidophilic Archaeal Family Sulfolobaceae.</title>
        <authorList>
            <person name="Counts J.A."/>
            <person name="Kelly R.M."/>
        </authorList>
    </citation>
    <scope>NUCLEOTIDE SEQUENCE [LARGE SCALE GENOMIC DNA]</scope>
    <source>
        <strain evidence="2 3">DSM 6482</strain>
    </source>
</reference>
<protein>
    <submittedName>
        <fullName evidence="2">Uncharacterized protein</fullName>
    </submittedName>
</protein>
<dbReference type="AlphaFoldDB" id="A0A6A9QMM3"/>
<evidence type="ECO:0000256" key="1">
    <source>
        <dbReference type="SAM" id="Phobius"/>
    </source>
</evidence>
<feature type="transmembrane region" description="Helical" evidence="1">
    <location>
        <begin position="12"/>
        <end position="36"/>
    </location>
</feature>
<organism evidence="2 3">
    <name type="scientific">Sulfuracidifex metallicus DSM 6482 = JCM 9184</name>
    <dbReference type="NCBI Taxonomy" id="523847"/>
    <lineage>
        <taxon>Archaea</taxon>
        <taxon>Thermoproteota</taxon>
        <taxon>Thermoprotei</taxon>
        <taxon>Sulfolobales</taxon>
        <taxon>Sulfolobaceae</taxon>
        <taxon>Sulfuracidifex</taxon>
    </lineage>
</organism>
<keyword evidence="3" id="KW-1185">Reference proteome</keyword>
<evidence type="ECO:0000313" key="2">
    <source>
        <dbReference type="EMBL" id="MUN28441.1"/>
    </source>
</evidence>